<keyword evidence="1" id="KW-0472">Membrane</keyword>
<evidence type="ECO:0000313" key="3">
    <source>
        <dbReference type="Proteomes" id="UP001281761"/>
    </source>
</evidence>
<reference evidence="2 3" key="1">
    <citation type="journal article" date="2022" name="bioRxiv">
        <title>Genomics of Preaxostyla Flagellates Illuminates Evolutionary Transitions and the Path Towards Mitochondrial Loss.</title>
        <authorList>
            <person name="Novak L.V.F."/>
            <person name="Treitli S.C."/>
            <person name="Pyrih J."/>
            <person name="Halakuc P."/>
            <person name="Pipaliya S.V."/>
            <person name="Vacek V."/>
            <person name="Brzon O."/>
            <person name="Soukal P."/>
            <person name="Eme L."/>
            <person name="Dacks J.B."/>
            <person name="Karnkowska A."/>
            <person name="Elias M."/>
            <person name="Hampl V."/>
        </authorList>
    </citation>
    <scope>NUCLEOTIDE SEQUENCE [LARGE SCALE GENOMIC DNA]</scope>
    <source>
        <strain evidence="2">NAU3</strain>
        <tissue evidence="2">Gut</tissue>
    </source>
</reference>
<organism evidence="2 3">
    <name type="scientific">Blattamonas nauphoetae</name>
    <dbReference type="NCBI Taxonomy" id="2049346"/>
    <lineage>
        <taxon>Eukaryota</taxon>
        <taxon>Metamonada</taxon>
        <taxon>Preaxostyla</taxon>
        <taxon>Oxymonadida</taxon>
        <taxon>Blattamonas</taxon>
    </lineage>
</organism>
<dbReference type="EMBL" id="JARBJD010000173">
    <property type="protein sequence ID" value="KAK2948602.1"/>
    <property type="molecule type" value="Genomic_DNA"/>
</dbReference>
<dbReference type="Proteomes" id="UP001281761">
    <property type="component" value="Unassembled WGS sequence"/>
</dbReference>
<keyword evidence="1" id="KW-1133">Transmembrane helix</keyword>
<proteinExistence type="predicted"/>
<keyword evidence="1" id="KW-0812">Transmembrane</keyword>
<evidence type="ECO:0000256" key="1">
    <source>
        <dbReference type="SAM" id="Phobius"/>
    </source>
</evidence>
<protein>
    <submittedName>
        <fullName evidence="2">Uncharacterized protein</fullName>
    </submittedName>
</protein>
<name>A0ABQ9XBE8_9EUKA</name>
<keyword evidence="3" id="KW-1185">Reference proteome</keyword>
<comment type="caution">
    <text evidence="2">The sequence shown here is derived from an EMBL/GenBank/DDBJ whole genome shotgun (WGS) entry which is preliminary data.</text>
</comment>
<feature type="transmembrane region" description="Helical" evidence="1">
    <location>
        <begin position="1313"/>
        <end position="1342"/>
    </location>
</feature>
<gene>
    <name evidence="2" type="ORF">BLNAU_16501</name>
</gene>
<sequence length="1388" mass="149881">MEDSAEVTVTGTSLKISDVDLCLGTGPLVDFGRRNERPDLSAIVTTTLTNSTILNTTSSSAPHPFAPHPTISQSVIGCLIAESTNHFAGTATLNVNHVQHFSALNTTVMACHDTLRSNDDVSNKNYSTRPSFCSSTTGITRCLFKGCFSTYSEGAAISLDSSNSVAIAECSFADCFCSSASTGIGGAVCVDEHSSYFSDGPQTTITKSSVANCRAHWGSGVCLRNHRTVTISEFVVENCSELEAGLSSKKTGLGALLISNTDESVSVSNSLFSHCHNDHAGSIFLNGSLLQNTFNYLAFRGSSVEKQDESRDFATTLHSSTDLALMFSDFDSTSFGDAEPFVAIGTTDSSGNLTIRKSVADLIVPQQFRHSASTSVAYGATGILQPSLGEYLVTGAAMKGWRMTPSVSIAKCALSSTGNEIDVTIHGTNFEDGTYEVELKKTSDGSTTVLNFERRFERLYKSAVAYPESSAELEYNTQYTLVSVTWDGKLLDRSVEASIFTTPVTPARLIGIEEVVFTEGKKAERLPFISSGLSPSTTYTMVVDSIPKGTDASHNRTLNLTTDSSGSLIESVQTVYPQKYSLLSFGTDYKVCTFALSSGTTFIALNSITFTVPDEPSRLKNVAISYESNGTVAVLTISGRVLSQQDHTLLLMNTADETDTPTIPIVYSSPESGSWSATFSLVDAPLLKYGQTYTVTALKVGGEDGADVLVYGTLAVAVAEPAVINDLSFEFDEGTQSTGKLVFSTIGMPISTDLVVTVKGESTFNLTGFLTFSTAESGSIAVTLFSASKAVQLEYGKTYTITKIVEASSSTEVLIAGDRDFTIPQADPRVISLRASKWLDDGRGMTYSFYSVGLEDEEHEMELTCTTGGADREPVAKMTLSVVDTTTLKYSHSYKVTKITRKSKPTEGILADTITLSVAAQQTSLTTVSCAMQAGSFEKNVSISYEGVGSFNSYFYPVFENEGVFIEPSSLIFSGTKATHSIQIFGSSSSPKLEYGRTFSLVRVRAYSSSVVPLLLTKTFQIDIPAEKPRVTSHGSGLYDMIVPRSASRGDKKGLVSVYEASLTLNNLTVSVSGSTSVTCLVFGMGSTFNVEQCTVFVEKIELVQELNTNAVVCSWTTGLFMLETSIISFISSSFEDIEQGVVDMDGGSLLVQNCEFHKNGKVFDNFPSMRQNIECRNEATIEITTAEPSDEPFWIAADNCQVLKKLDRSKGFDENDKFVVSMKGTHLIPCGLKLEIYEVFPKNKTATGKGTIIELTEANTANWTETGFVATIFHSQLKPDLDVNHDWHMALNYGQDERSSATMKFKDRTKKAAATVAIVVPTVVFVLVCVVVGCIVGCVCVRRRTVQHNKYKQYQNKSSVIRTPSQGDLTEGDDVLKYGGMNEDEFF</sequence>
<accession>A0ABQ9XBE8</accession>
<evidence type="ECO:0000313" key="2">
    <source>
        <dbReference type="EMBL" id="KAK2948602.1"/>
    </source>
</evidence>